<feature type="transmembrane region" description="Helical" evidence="1">
    <location>
        <begin position="116"/>
        <end position="137"/>
    </location>
</feature>
<dbReference type="GeneID" id="11494221"/>
<dbReference type="OrthoDB" id="4063222at2759"/>
<accession>G0W5G5</accession>
<dbReference type="EMBL" id="HE580267">
    <property type="protein sequence ID" value="CCD22179.1"/>
    <property type="molecule type" value="Genomic_DNA"/>
</dbReference>
<dbReference type="OMA" id="GSKIWFV"/>
<protein>
    <submittedName>
        <fullName evidence="2">Uncharacterized protein</fullName>
    </submittedName>
</protein>
<proteinExistence type="predicted"/>
<dbReference type="eggNOG" id="ENOG502S4ZE">
    <property type="taxonomic scope" value="Eukaryota"/>
</dbReference>
<evidence type="ECO:0000313" key="2">
    <source>
        <dbReference type="EMBL" id="CCD22179.1"/>
    </source>
</evidence>
<dbReference type="Proteomes" id="UP000000689">
    <property type="component" value="Chromosome 1"/>
</dbReference>
<reference evidence="2 3" key="1">
    <citation type="journal article" date="2011" name="Proc. Natl. Acad. Sci. U.S.A.">
        <title>Evolutionary erosion of yeast sex chromosomes by mating-type switching accidents.</title>
        <authorList>
            <person name="Gordon J.L."/>
            <person name="Armisen D."/>
            <person name="Proux-Wera E."/>
            <person name="Oheigeartaigh S.S."/>
            <person name="Byrne K.P."/>
            <person name="Wolfe K.H."/>
        </authorList>
    </citation>
    <scope>NUCLEOTIDE SEQUENCE [LARGE SCALE GENOMIC DNA]</scope>
    <source>
        <strain evidence="3">ATCC 10597 / BCRC 20456 / CBS 421 / NBRC 0211 / NRRL Y-12639</strain>
    </source>
</reference>
<name>G0W5G5_NAUDC</name>
<keyword evidence="1" id="KW-0472">Membrane</keyword>
<keyword evidence="1" id="KW-0812">Transmembrane</keyword>
<dbReference type="HOGENOM" id="CLU_118179_0_0_1"/>
<keyword evidence="3" id="KW-1185">Reference proteome</keyword>
<organism evidence="2 3">
    <name type="scientific">Naumovozyma dairenensis (strain ATCC 10597 / BCRC 20456 / CBS 421 / NBRC 0211 / NRRL Y-12639)</name>
    <name type="common">Saccharomyces dairenensis</name>
    <dbReference type="NCBI Taxonomy" id="1071378"/>
    <lineage>
        <taxon>Eukaryota</taxon>
        <taxon>Fungi</taxon>
        <taxon>Dikarya</taxon>
        <taxon>Ascomycota</taxon>
        <taxon>Saccharomycotina</taxon>
        <taxon>Saccharomycetes</taxon>
        <taxon>Saccharomycetales</taxon>
        <taxon>Saccharomycetaceae</taxon>
        <taxon>Naumovozyma</taxon>
    </lineage>
</organism>
<sequence length="171" mass="19837">MRRTMEDSIIGGLEYICNIFDNVYLLKSLGIISENNLLYRNLNKGNFGSKIWFVTLILTTRKLVHQLIRAVKARIRLVKERKNSKRITRNENLVSSVLHEKLDIGIKKCSSMIMDLLLELFQTLVYLFLVSINIFKLKFSDKMVYVLEHLSNLLVLIRMFSAKSNGEVLAI</sequence>
<evidence type="ECO:0000313" key="3">
    <source>
        <dbReference type="Proteomes" id="UP000000689"/>
    </source>
</evidence>
<dbReference type="KEGG" id="ndi:NDAI_0A00190"/>
<dbReference type="AlphaFoldDB" id="G0W5G5"/>
<evidence type="ECO:0000256" key="1">
    <source>
        <dbReference type="SAM" id="Phobius"/>
    </source>
</evidence>
<keyword evidence="1" id="KW-1133">Transmembrane helix</keyword>
<gene>
    <name evidence="2" type="primary">NDAI0A00190</name>
    <name evidence="2" type="ordered locus">NDAI_0A00190</name>
</gene>
<dbReference type="RefSeq" id="XP_003667422.1">
    <property type="nucleotide sequence ID" value="XM_003667374.1"/>
</dbReference>